<dbReference type="VEuPathDB" id="TriTrypDB:TcCLB.509875.120"/>
<dbReference type="GO" id="GO:0004308">
    <property type="term" value="F:exo-alpha-sialidase activity"/>
    <property type="evidence" value="ECO:0007669"/>
    <property type="project" value="InterPro"/>
</dbReference>
<dbReference type="PANTHER" id="PTHR10628:SF30">
    <property type="entry name" value="EXO-ALPHA-SIALIDASE"/>
    <property type="match status" value="1"/>
</dbReference>
<accession>A0A2V2V7Q7</accession>
<comment type="caution">
    <text evidence="6">The sequence shown here is derived from an EMBL/GenBank/DDBJ whole genome shotgun (WGS) entry which is preliminary data.</text>
</comment>
<dbReference type="VEuPathDB" id="TriTrypDB:TcCLB.505919.20"/>
<dbReference type="Pfam" id="PF13859">
    <property type="entry name" value="BNR_3"/>
    <property type="match status" value="1"/>
</dbReference>
<name>A0A2V2V7Q7_TRYCR</name>
<dbReference type="InterPro" id="IPR026856">
    <property type="entry name" value="Sialidase_fam"/>
</dbReference>
<feature type="transmembrane region" description="Helical" evidence="3">
    <location>
        <begin position="43"/>
        <end position="67"/>
    </location>
</feature>
<organism evidence="6 7">
    <name type="scientific">Trypanosoma cruzi</name>
    <dbReference type="NCBI Taxonomy" id="5693"/>
    <lineage>
        <taxon>Eukaryota</taxon>
        <taxon>Discoba</taxon>
        <taxon>Euglenozoa</taxon>
        <taxon>Kinetoplastea</taxon>
        <taxon>Metakinetoplastina</taxon>
        <taxon>Trypanosomatida</taxon>
        <taxon>Trypanosomatidae</taxon>
        <taxon>Trypanosoma</taxon>
        <taxon>Schizotrypanum</taxon>
    </lineage>
</organism>
<dbReference type="VEuPathDB" id="TriTrypDB:TCDM_12820"/>
<dbReference type="SUPFAM" id="SSF50939">
    <property type="entry name" value="Sialidases"/>
    <property type="match status" value="1"/>
</dbReference>
<evidence type="ECO:0000256" key="2">
    <source>
        <dbReference type="SAM" id="MobiDB-lite"/>
    </source>
</evidence>
<feature type="compositionally biased region" description="Basic and acidic residues" evidence="2">
    <location>
        <begin position="25"/>
        <end position="34"/>
    </location>
</feature>
<dbReference type="VEuPathDB" id="TriTrypDB:Tc_MARK_3382"/>
<dbReference type="InterPro" id="IPR036278">
    <property type="entry name" value="Sialidase_sf"/>
</dbReference>
<dbReference type="VEuPathDB" id="TriTrypDB:C3747_380g14"/>
<feature type="region of interest" description="Disordered" evidence="2">
    <location>
        <begin position="7"/>
        <end position="38"/>
    </location>
</feature>
<dbReference type="GO" id="GO:0006689">
    <property type="term" value="P:ganglioside catabolic process"/>
    <property type="evidence" value="ECO:0007669"/>
    <property type="project" value="TreeGrafter"/>
</dbReference>
<dbReference type="VEuPathDB" id="TriTrypDB:TcBrA4_0142000"/>
<dbReference type="EMBL" id="PRFA01000038">
    <property type="protein sequence ID" value="PWU92420.1"/>
    <property type="molecule type" value="Genomic_DNA"/>
</dbReference>
<evidence type="ECO:0000313" key="7">
    <source>
        <dbReference type="Proteomes" id="UP000246121"/>
    </source>
</evidence>
<dbReference type="VEuPathDB" id="TriTrypDB:BCY84_15493"/>
<dbReference type="VEuPathDB" id="TriTrypDB:TcCL_Unassigned00566"/>
<dbReference type="VEuPathDB" id="TriTrypDB:TCSYLVIO_003667"/>
<feature type="compositionally biased region" description="Basic and acidic residues" evidence="2">
    <location>
        <begin position="691"/>
        <end position="747"/>
    </location>
</feature>
<dbReference type="Pfam" id="PF22925">
    <property type="entry name" value="TS_C"/>
    <property type="match status" value="1"/>
</dbReference>
<dbReference type="InterPro" id="IPR055239">
    <property type="entry name" value="TS_C"/>
</dbReference>
<dbReference type="InterPro" id="IPR008377">
    <property type="entry name" value="Sialidase_trypan"/>
</dbReference>
<dbReference type="InterPro" id="IPR013320">
    <property type="entry name" value="ConA-like_dom_sf"/>
</dbReference>
<dbReference type="Gene3D" id="2.120.10.10">
    <property type="match status" value="1"/>
</dbReference>
<dbReference type="GO" id="GO:0016020">
    <property type="term" value="C:membrane"/>
    <property type="evidence" value="ECO:0007669"/>
    <property type="project" value="TreeGrafter"/>
</dbReference>
<feature type="domain" description="Trans-sialidase C-terminal" evidence="5">
    <location>
        <begin position="489"/>
        <end position="686"/>
    </location>
</feature>
<dbReference type="VEuPathDB" id="TriTrypDB:TcG_10676"/>
<feature type="region of interest" description="Disordered" evidence="2">
    <location>
        <begin position="691"/>
        <end position="749"/>
    </location>
</feature>
<keyword evidence="3" id="KW-0472">Membrane</keyword>
<sequence>MLSRVAAVMAPRTDNRRRVTGSSGRRREGGESEPQRPNMSRHLFTSAVLLLLFVMMCCGTCGAAAAVESKSGVVQLPKWVDIFLPNKTQVVAKNGSAAGTPRDSFVSPSLVSAGGVITAFAGGRVKYNDPHKSGWLDSSDIVAGYISAAGTWPSIVAEITNNGWKTHTALGGWNGKDHVSVWYWPTAVARDNKVFLIAGGYEWKYNYDYKKWLRDEWDIQLVVGEVTQAKDIKHSKQISWGEPTSLLPQIPQKMKSGLDHFAGTGGSGIVMGNGTLVCPLIAANGNHPVSMITYSTDNGKSWEFPGRTSPADCFYPRITEWENGKLLMVALCGGGRKVFESRDMGKNWTEAIGTLSGVWTKSKSGARWDEGLHVGALITAIVEGRKVMLYTHKASHPLEASEPNALYLWVTDNNRTLQIGPVSEDSVVNKTLDSNLLYSDDALHLLQAKGDRESTAISLARLTDELKTIKSVLRTWAQLDASFSESSTPTAGLVGFLSNTSSGGDTWIDEYRCVDASVTKAAKVKNGFKFTGPGSMATWHVNSREDNRQYSFVNHRFTLVATVTIHQVPKGSTPLLGAGLGDGHGAKIIGLSCGMNKTWETVFDGKKTTSNTTWELGKEHQVALMLQDGNKGSVYVDGVIVGSPAKVPKVGALGHEITHFYFGGDEGDSDSSVTVTNVFLYNRPLSVGELKMVRKSDGKKGNGDDKKGNGDDKKGNGGDKKGNGDDKKGNGDDKKGNGDDKKGKGDGSMRGGISRLLLLLGLGFCASVALY</sequence>
<keyword evidence="1" id="KW-0677">Repeat</keyword>
<keyword evidence="3" id="KW-1133">Transmembrane helix</keyword>
<dbReference type="CDD" id="cd15482">
    <property type="entry name" value="Sialidase_non-viral"/>
    <property type="match status" value="1"/>
</dbReference>
<dbReference type="GO" id="GO:0009313">
    <property type="term" value="P:oligosaccharide catabolic process"/>
    <property type="evidence" value="ECO:0007669"/>
    <property type="project" value="TreeGrafter"/>
</dbReference>
<proteinExistence type="predicted"/>
<dbReference type="Gene3D" id="2.60.120.200">
    <property type="match status" value="1"/>
</dbReference>
<dbReference type="VEuPathDB" id="TriTrypDB:ECC02_009200"/>
<dbReference type="SUPFAM" id="SSF49899">
    <property type="entry name" value="Concanavalin A-like lectins/glucanases"/>
    <property type="match status" value="1"/>
</dbReference>
<evidence type="ECO:0000259" key="5">
    <source>
        <dbReference type="Pfam" id="PF22925"/>
    </source>
</evidence>
<dbReference type="VEuPathDB" id="TriTrypDB:TcCLB.507835.80"/>
<reference evidence="6 7" key="1">
    <citation type="journal article" date="2018" name="Microb. Genom.">
        <title>Expanding an expanded genome: long-read sequencing of Trypanosoma cruzi.</title>
        <authorList>
            <person name="Berna L."/>
            <person name="Rodriguez M."/>
            <person name="Chiribao M.L."/>
            <person name="Parodi-Talice A."/>
            <person name="Pita S."/>
            <person name="Rijo G."/>
            <person name="Alvarez-Valin F."/>
            <person name="Robello C."/>
        </authorList>
    </citation>
    <scope>NUCLEOTIDE SEQUENCE [LARGE SCALE GENOMIC DNA]</scope>
    <source>
        <strain evidence="6 7">Dm28c</strain>
    </source>
</reference>
<dbReference type="AlphaFoldDB" id="A0A2V2V7Q7"/>
<dbReference type="VEuPathDB" id="TriTrypDB:TcCLB.510171.10"/>
<dbReference type="GO" id="GO:0005737">
    <property type="term" value="C:cytoplasm"/>
    <property type="evidence" value="ECO:0007669"/>
    <property type="project" value="TreeGrafter"/>
</dbReference>
<protein>
    <submittedName>
        <fullName evidence="6">Putative trans-sialidase, Group II</fullName>
    </submittedName>
</protein>
<feature type="domain" description="Sialidase" evidence="4">
    <location>
        <begin position="108"/>
        <end position="442"/>
    </location>
</feature>
<evidence type="ECO:0000313" key="6">
    <source>
        <dbReference type="EMBL" id="PWU92420.1"/>
    </source>
</evidence>
<gene>
    <name evidence="6" type="ORF">C4B63_38g189</name>
</gene>
<evidence type="ECO:0000256" key="3">
    <source>
        <dbReference type="SAM" id="Phobius"/>
    </source>
</evidence>
<dbReference type="Proteomes" id="UP000246121">
    <property type="component" value="Unassembled WGS sequence"/>
</dbReference>
<dbReference type="VEuPathDB" id="TriTrypDB:C4B63_38g189"/>
<dbReference type="PANTHER" id="PTHR10628">
    <property type="entry name" value="SIALIDASE"/>
    <property type="match status" value="1"/>
</dbReference>
<evidence type="ECO:0000256" key="1">
    <source>
        <dbReference type="ARBA" id="ARBA00022737"/>
    </source>
</evidence>
<evidence type="ECO:0000259" key="4">
    <source>
        <dbReference type="Pfam" id="PF13859"/>
    </source>
</evidence>
<keyword evidence="3" id="KW-0812">Transmembrane</keyword>
<dbReference type="PRINTS" id="PR01803">
    <property type="entry name" value="TCSIALIDASE"/>
</dbReference>
<dbReference type="InterPro" id="IPR011040">
    <property type="entry name" value="Sialidase"/>
</dbReference>